<dbReference type="PANTHER" id="PTHR43737">
    <property type="entry name" value="BLL7424 PROTEIN"/>
    <property type="match status" value="1"/>
</dbReference>
<evidence type="ECO:0000256" key="1">
    <source>
        <dbReference type="SAM" id="SignalP"/>
    </source>
</evidence>
<sequence length="397" mass="45416">MKRRKFIKNSALATTMAFVPSFLKAFEGAFPNKFGHKNLVIIHLMGGNDGLNTIVPINNDIYYNARPKIAIKKSDTIKLNYEIGFHESLAPLKRLYDDGYLSIINNVGYPNPSRSHFTSTDIWHTASDHENILESGWIGRYLDNYGRKPYNAIQIDDDLALALRGERLNGIATKQAKQLYRSLQESDFNSILSHYDNSHLTEHNLGYLYQTMIDAKSSARYLYEKTLDSKLSESYPKKSSLASQLKVVGQFINSGIDTSVYYTTLNGFDTHAFQNNKHENLLKVYAEAVDAFVKDLKRNNTFKDTLILTFSEFGRRVEQNYSDGTDHGAANNIFVIGENLKRAGFYNQLANLKDLDDNGDLKYEIDFREVYATILNNWLEVDDRRILNKSFSKLNFI</sequence>
<dbReference type="RefSeq" id="WP_224477480.1">
    <property type="nucleotide sequence ID" value="NZ_JAIUJS010000002.1"/>
</dbReference>
<protein>
    <submittedName>
        <fullName evidence="2">DUF1501 domain-containing protein</fullName>
    </submittedName>
</protein>
<keyword evidence="3" id="KW-1185">Reference proteome</keyword>
<dbReference type="InterPro" id="IPR010869">
    <property type="entry name" value="DUF1501"/>
</dbReference>
<dbReference type="Pfam" id="PF07394">
    <property type="entry name" value="DUF1501"/>
    <property type="match status" value="1"/>
</dbReference>
<reference evidence="3" key="1">
    <citation type="submission" date="2023-07" db="EMBL/GenBank/DDBJ databases">
        <authorList>
            <person name="Yue Y."/>
        </authorList>
    </citation>
    <scope>NUCLEOTIDE SEQUENCE [LARGE SCALE GENOMIC DNA]</scope>
    <source>
        <strain evidence="3">2Y89</strain>
    </source>
</reference>
<dbReference type="Proteomes" id="UP001198402">
    <property type="component" value="Unassembled WGS sequence"/>
</dbReference>
<proteinExistence type="predicted"/>
<keyword evidence="1" id="KW-0732">Signal</keyword>
<organism evidence="2 3">
    <name type="scientific">Winogradskyella vincentii</name>
    <dbReference type="NCBI Taxonomy" id="2877122"/>
    <lineage>
        <taxon>Bacteria</taxon>
        <taxon>Pseudomonadati</taxon>
        <taxon>Bacteroidota</taxon>
        <taxon>Flavobacteriia</taxon>
        <taxon>Flavobacteriales</taxon>
        <taxon>Flavobacteriaceae</taxon>
        <taxon>Winogradskyella</taxon>
    </lineage>
</organism>
<comment type="caution">
    <text evidence="2">The sequence shown here is derived from an EMBL/GenBank/DDBJ whole genome shotgun (WGS) entry which is preliminary data.</text>
</comment>
<evidence type="ECO:0000313" key="2">
    <source>
        <dbReference type="EMBL" id="MCA0152551.1"/>
    </source>
</evidence>
<dbReference type="PANTHER" id="PTHR43737:SF1">
    <property type="entry name" value="DUF1501 DOMAIN-CONTAINING PROTEIN"/>
    <property type="match status" value="1"/>
</dbReference>
<feature type="chain" id="PRO_5046938270" evidence="1">
    <location>
        <begin position="26"/>
        <end position="397"/>
    </location>
</feature>
<gene>
    <name evidence="2" type="ORF">LBV24_04940</name>
</gene>
<name>A0ABS7XY34_9FLAO</name>
<evidence type="ECO:0000313" key="3">
    <source>
        <dbReference type="Proteomes" id="UP001198402"/>
    </source>
</evidence>
<accession>A0ABS7XY34</accession>
<feature type="signal peptide" evidence="1">
    <location>
        <begin position="1"/>
        <end position="25"/>
    </location>
</feature>
<dbReference type="EMBL" id="JAIUJS010000002">
    <property type="protein sequence ID" value="MCA0152551.1"/>
    <property type="molecule type" value="Genomic_DNA"/>
</dbReference>